<evidence type="ECO:0000313" key="2">
    <source>
        <dbReference type="Proteomes" id="UP001234202"/>
    </source>
</evidence>
<proteinExistence type="predicted"/>
<accession>A0ACC2XQA6</accession>
<protein>
    <submittedName>
        <fullName evidence="1">Uncharacterized protein</fullName>
    </submittedName>
</protein>
<keyword evidence="2" id="KW-1185">Reference proteome</keyword>
<reference evidence="1" key="1">
    <citation type="submission" date="2023-04" db="EMBL/GenBank/DDBJ databases">
        <title>Draft Genome sequencing of Naganishia species isolated from polar environments using Oxford Nanopore Technology.</title>
        <authorList>
            <person name="Leo P."/>
            <person name="Venkateswaran K."/>
        </authorList>
    </citation>
    <scope>NUCLEOTIDE SEQUENCE</scope>
    <source>
        <strain evidence="1">DBVPG 5303</strain>
    </source>
</reference>
<evidence type="ECO:0000313" key="1">
    <source>
        <dbReference type="EMBL" id="KAJ9126203.1"/>
    </source>
</evidence>
<sequence length="417" mass="45375">MSRDVSRLSSPINFATLAVVAVPIDQYISFTFAGELLQHEVEPTVGVEYTAANIDIEYEEDFNYGYPSFGMAGTCLLQLDLQQAKNSATIMETEDNFAALSLHDTSLHEVVSVITPNVPGLGDKAWSFTEPSWGRVFSSDSTSSDLFAFWSESDAEAQHRGDSELGYASATEAQSGSRSPSSLSENNALRSIDETHESEVFSKNSSSFDLCDFWTETTHELPSSQSYCGYEEALDCIVQPAESTLESKTQGSPNTLPPVALLETSTVEHRDYTLVLGNHDLDIASLCAGSSDTSNESEIESESLSDSDECPLTPGNEFISLIYNNAFPLSIDSHREYYALARGYEQRFDTIAEGDEDDVSGGIAAAVSSKSIEGEPFEYACVSSRQHPKIIRHQADILPITLSSSTVCRLNQASTPS</sequence>
<name>A0ACC2XQA6_9TREE</name>
<gene>
    <name evidence="1" type="ORF">QFC24_002476</name>
</gene>
<dbReference type="Proteomes" id="UP001234202">
    <property type="component" value="Unassembled WGS sequence"/>
</dbReference>
<dbReference type="EMBL" id="JASBWV010000006">
    <property type="protein sequence ID" value="KAJ9126203.1"/>
    <property type="molecule type" value="Genomic_DNA"/>
</dbReference>
<comment type="caution">
    <text evidence="1">The sequence shown here is derived from an EMBL/GenBank/DDBJ whole genome shotgun (WGS) entry which is preliminary data.</text>
</comment>
<organism evidence="1 2">
    <name type="scientific">Naganishia onofrii</name>
    <dbReference type="NCBI Taxonomy" id="1851511"/>
    <lineage>
        <taxon>Eukaryota</taxon>
        <taxon>Fungi</taxon>
        <taxon>Dikarya</taxon>
        <taxon>Basidiomycota</taxon>
        <taxon>Agaricomycotina</taxon>
        <taxon>Tremellomycetes</taxon>
        <taxon>Filobasidiales</taxon>
        <taxon>Filobasidiaceae</taxon>
        <taxon>Naganishia</taxon>
    </lineage>
</organism>